<dbReference type="EMBL" id="BTSX01000001">
    <property type="protein sequence ID" value="GMS78949.1"/>
    <property type="molecule type" value="Genomic_DNA"/>
</dbReference>
<keyword evidence="1" id="KW-0472">Membrane</keyword>
<keyword evidence="1" id="KW-1133">Transmembrane helix</keyword>
<dbReference type="AlphaFoldDB" id="A0AAV5S8W9"/>
<dbReference type="Proteomes" id="UP001432027">
    <property type="component" value="Unassembled WGS sequence"/>
</dbReference>
<protein>
    <recommendedName>
        <fullName evidence="2">FAM69 protein-kinase domain-containing protein</fullName>
    </recommendedName>
</protein>
<organism evidence="3 4">
    <name type="scientific">Pristionchus entomophagus</name>
    <dbReference type="NCBI Taxonomy" id="358040"/>
    <lineage>
        <taxon>Eukaryota</taxon>
        <taxon>Metazoa</taxon>
        <taxon>Ecdysozoa</taxon>
        <taxon>Nematoda</taxon>
        <taxon>Chromadorea</taxon>
        <taxon>Rhabditida</taxon>
        <taxon>Rhabditina</taxon>
        <taxon>Diplogasteromorpha</taxon>
        <taxon>Diplogasteroidea</taxon>
        <taxon>Neodiplogasteridae</taxon>
        <taxon>Pristionchus</taxon>
    </lineage>
</organism>
<feature type="transmembrane region" description="Helical" evidence="1">
    <location>
        <begin position="12"/>
        <end position="31"/>
    </location>
</feature>
<comment type="caution">
    <text evidence="3">The sequence shown here is derived from an EMBL/GenBank/DDBJ whole genome shotgun (WGS) entry which is preliminary data.</text>
</comment>
<proteinExistence type="predicted"/>
<feature type="non-terminal residue" evidence="3">
    <location>
        <position position="1"/>
    </location>
</feature>
<gene>
    <name evidence="3" type="ORF">PENTCL1PPCAC_1124</name>
</gene>
<feature type="domain" description="FAM69 protein-kinase" evidence="2">
    <location>
        <begin position="177"/>
        <end position="338"/>
    </location>
</feature>
<name>A0AAV5S8W9_9BILA</name>
<keyword evidence="1" id="KW-0812">Transmembrane</keyword>
<feature type="non-terminal residue" evidence="3">
    <location>
        <position position="371"/>
    </location>
</feature>
<accession>A0AAV5S8W9</accession>
<dbReference type="InterPro" id="IPR022049">
    <property type="entry name" value="FAM69_kinase_dom"/>
</dbReference>
<dbReference type="PANTHER" id="PTHR21093">
    <property type="entry name" value="DIVERGENT PROTEIN KINASE DOMAIN 1C-RELATED"/>
    <property type="match status" value="1"/>
</dbReference>
<dbReference type="PANTHER" id="PTHR21093:SF2">
    <property type="entry name" value="DIVERGENT PROTEIN KINASE DOMAIN 1C"/>
    <property type="match status" value="1"/>
</dbReference>
<evidence type="ECO:0000259" key="2">
    <source>
        <dbReference type="Pfam" id="PF12260"/>
    </source>
</evidence>
<reference evidence="3" key="1">
    <citation type="submission" date="2023-10" db="EMBL/GenBank/DDBJ databases">
        <title>Genome assembly of Pristionchus species.</title>
        <authorList>
            <person name="Yoshida K."/>
            <person name="Sommer R.J."/>
        </authorList>
    </citation>
    <scope>NUCLEOTIDE SEQUENCE</scope>
    <source>
        <strain evidence="3">RS0144</strain>
    </source>
</reference>
<dbReference type="Pfam" id="PF12260">
    <property type="entry name" value="PIP49_C"/>
    <property type="match status" value="1"/>
</dbReference>
<evidence type="ECO:0000313" key="4">
    <source>
        <dbReference type="Proteomes" id="UP001432027"/>
    </source>
</evidence>
<evidence type="ECO:0000313" key="3">
    <source>
        <dbReference type="EMBL" id="GMS78949.1"/>
    </source>
</evidence>
<sequence length="371" mass="42316">LTFTRLQLIRLCLLSTFMLYLLYLVVSWSLVVPTFGGKSTAVGWPGINTTRANQVFSSLCDAYNRREVSGDACRRLCSNREWKIVDYYEGNKVAVVLNDVGGKQAVFKSLHPFIEDFETTPDEETEEDFQRKILDKTNDELMLGWSSDLISHLLSMLWRTSFSSGDRQLSQADRRSLWALVQQSEYLSFRVLPLSQVMPKVIGSCGHMYEVEPLVIFKMKEYNTNVIGMIVGHLMGTIKLFLDFLNEPLQWCDVRFDNLGLSAAYPKRFMMMDGDLLFTKSKLNALLTAKSCKNDVDCNIGDCASRCQANFKCGPRTNDNLDVFCEKLINKLFRTTFSSNKAYLDACHGTVTNTTQKLTDLRRTWAYTLPD</sequence>
<keyword evidence="4" id="KW-1185">Reference proteome</keyword>
<evidence type="ECO:0000256" key="1">
    <source>
        <dbReference type="SAM" id="Phobius"/>
    </source>
</evidence>